<keyword evidence="4" id="KW-1185">Reference proteome</keyword>
<proteinExistence type="predicted"/>
<dbReference type="PANTHER" id="PTHR33734">
    <property type="entry name" value="LYSM DOMAIN-CONTAINING GPI-ANCHORED PROTEIN 2"/>
    <property type="match status" value="1"/>
</dbReference>
<protein>
    <submittedName>
        <fullName evidence="3">Secreted protein</fullName>
    </submittedName>
</protein>
<dbReference type="GO" id="GO:0008932">
    <property type="term" value="F:lytic endotransglycosylase activity"/>
    <property type="evidence" value="ECO:0007669"/>
    <property type="project" value="TreeGrafter"/>
</dbReference>
<sequence length="444" mass="51573">MKKELLQKIKRLRKALLISCFLNIVLGMVSLFFAYKQENANALKPFHITTRLLTNKILPEENSLGQKLASLKEKNFEDLVLALKDITLIQDGYRERDFALACLVKFHFFNIEKAFSSLSFPKQRRKVIFYDKSLKKNEILLYPDIEEAHFEKALTFAEIEKWPFTSLGLFQKLKEEKIQDPSLLYAFQLTTEFKTMERLFQEVADKVKLTELIDIITSGKWLDFLSKIDMINKADFTLIELRRRFLLDYIHNQSVTAAEVFLKIDMEQAVKKISDKDALTILKILDKRSAISAKYALSMLVSPRSDDIWMEAARRLYQFSYETIPTVLKKKEVLARFVPHLLKNKEIDFSKSTLSSKESELKKKLFSKAPIEPSNERAKPKSASLSLLKAKEKEAPKSRKAYLVQEGDSLWKISRRFGVDINEIKKLNHLESDFLKPDTLISLP</sequence>
<name>A0A090D0A6_9BACT</name>
<evidence type="ECO:0000313" key="3">
    <source>
        <dbReference type="EMBL" id="CDR34716.1"/>
    </source>
</evidence>
<dbReference type="Gene3D" id="3.10.350.10">
    <property type="entry name" value="LysM domain"/>
    <property type="match status" value="1"/>
</dbReference>
<dbReference type="AlphaFoldDB" id="A0A090D0A6"/>
<dbReference type="PANTHER" id="PTHR33734:SF22">
    <property type="entry name" value="MEMBRANE-BOUND LYTIC MUREIN TRANSGLYCOSYLASE D"/>
    <property type="match status" value="1"/>
</dbReference>
<feature type="transmembrane region" description="Helical" evidence="1">
    <location>
        <begin position="12"/>
        <end position="35"/>
    </location>
</feature>
<dbReference type="InterPro" id="IPR036779">
    <property type="entry name" value="LysM_dom_sf"/>
</dbReference>
<dbReference type="Pfam" id="PF01476">
    <property type="entry name" value="LysM"/>
    <property type="match status" value="1"/>
</dbReference>
<dbReference type="RefSeq" id="WP_041018261.1">
    <property type="nucleotide sequence ID" value="NZ_CCEJ010000009.1"/>
</dbReference>
<keyword evidence="1" id="KW-1133">Transmembrane helix</keyword>
<keyword evidence="1" id="KW-0812">Transmembrane</keyword>
<keyword evidence="1" id="KW-0472">Membrane</keyword>
<gene>
    <name evidence="3" type="ORF">CSEC_1909</name>
</gene>
<dbReference type="SMART" id="SM00257">
    <property type="entry name" value="LysM"/>
    <property type="match status" value="1"/>
</dbReference>
<accession>A0A090D0A6</accession>
<dbReference type="EMBL" id="CCEJ010000009">
    <property type="protein sequence ID" value="CDR34716.1"/>
    <property type="molecule type" value="Genomic_DNA"/>
</dbReference>
<evidence type="ECO:0000313" key="4">
    <source>
        <dbReference type="Proteomes" id="UP000031552"/>
    </source>
</evidence>
<evidence type="ECO:0000256" key="1">
    <source>
        <dbReference type="SAM" id="Phobius"/>
    </source>
</evidence>
<comment type="caution">
    <text evidence="3">The sequence shown here is derived from an EMBL/GenBank/DDBJ whole genome shotgun (WGS) entry which is preliminary data.</text>
</comment>
<organism evidence="3 4">
    <name type="scientific">Candidatus Criblamydia sequanensis CRIB-18</name>
    <dbReference type="NCBI Taxonomy" id="1437425"/>
    <lineage>
        <taxon>Bacteria</taxon>
        <taxon>Pseudomonadati</taxon>
        <taxon>Chlamydiota</taxon>
        <taxon>Chlamydiia</taxon>
        <taxon>Parachlamydiales</taxon>
        <taxon>Candidatus Criblamydiaceae</taxon>
        <taxon>Candidatus Criblamydia</taxon>
    </lineage>
</organism>
<dbReference type="STRING" id="1437425.CSEC_1909"/>
<evidence type="ECO:0000259" key="2">
    <source>
        <dbReference type="PROSITE" id="PS51782"/>
    </source>
</evidence>
<reference evidence="3" key="2">
    <citation type="submission" date="2014-09" db="EMBL/GenBank/DDBJ databases">
        <title>Criblamydia sequanensis harbors a mega-plasmid encoding arsenite resistance.</title>
        <authorList>
            <person name="Bertelli C."/>
            <person name="Goesmann A."/>
            <person name="Greub G."/>
        </authorList>
    </citation>
    <scope>NUCLEOTIDE SEQUENCE [LARGE SCALE GENOMIC DNA]</scope>
    <source>
        <strain evidence="3">CRIB-18</strain>
    </source>
</reference>
<dbReference type="CDD" id="cd00118">
    <property type="entry name" value="LysM"/>
    <property type="match status" value="1"/>
</dbReference>
<dbReference type="InterPro" id="IPR018392">
    <property type="entry name" value="LysM"/>
</dbReference>
<feature type="domain" description="LysM" evidence="2">
    <location>
        <begin position="400"/>
        <end position="443"/>
    </location>
</feature>
<dbReference type="SUPFAM" id="SSF54106">
    <property type="entry name" value="LysM domain"/>
    <property type="match status" value="1"/>
</dbReference>
<reference evidence="3" key="1">
    <citation type="submission" date="2013-12" db="EMBL/GenBank/DDBJ databases">
        <authorList>
            <person name="Linke B."/>
        </authorList>
    </citation>
    <scope>NUCLEOTIDE SEQUENCE [LARGE SCALE GENOMIC DNA]</scope>
    <source>
        <strain evidence="3">CRIB-18</strain>
    </source>
</reference>
<dbReference type="Proteomes" id="UP000031552">
    <property type="component" value="Unassembled WGS sequence"/>
</dbReference>
<dbReference type="eggNOG" id="COG1388">
    <property type="taxonomic scope" value="Bacteria"/>
</dbReference>
<dbReference type="PROSITE" id="PS51782">
    <property type="entry name" value="LYSM"/>
    <property type="match status" value="1"/>
</dbReference>